<dbReference type="GO" id="GO:0016491">
    <property type="term" value="F:oxidoreductase activity"/>
    <property type="evidence" value="ECO:0007669"/>
    <property type="project" value="InterPro"/>
</dbReference>
<sequence length="453" mass="48268">MTADRTGPSTTAARGVAAEADFATALDVAAAIAALSPSSHNCQPWAVAWARTTGARAATARALAPSALPPSVLGPDRVPSAGPAGLPSDPAHPARPAYLVLALDNRRRLRALPALHVEMLVSCGAYWRLLLRALAAQGWGVDGLRLAPGGLLERPGAAYRWPGPGPAHWPRTWAPLCVARLRYDAGDAARAEELPALRAAAGALRTHRAPYRPEPLAPELLERLEGEHLAGGPDTSGPVAPPREAAEVTPAPGIAVRHLTTDADRAALADVVARHAGRDFSHGPAWRETHAYLRFSEADAVARGDGFTLGELFGPLSWPHERALRLALAPATMRALRHVGYPELLARQLAAVVRPTPALTVMSLTGTRPPTLADGVRAGARVADYWLYATGEGLVLHPISAVLQHEEPRRLLEDRFRIKGRAFFLSRIGRPATEFPAFPRSHRRSAGTALRTI</sequence>
<reference evidence="2" key="1">
    <citation type="journal article" date="2014" name="Int. J. Syst. Evol. Microbiol.">
        <title>Complete genome sequence of Corynebacterium casei LMG S-19264T (=DSM 44701T), isolated from a smear-ripened cheese.</title>
        <authorList>
            <consortium name="US DOE Joint Genome Institute (JGI-PGF)"/>
            <person name="Walter F."/>
            <person name="Albersmeier A."/>
            <person name="Kalinowski J."/>
            <person name="Ruckert C."/>
        </authorList>
    </citation>
    <scope>NUCLEOTIDE SEQUENCE</scope>
    <source>
        <strain evidence="2">JCM 4784</strain>
    </source>
</reference>
<dbReference type="AlphaFoldDB" id="A0A919DX05"/>
<evidence type="ECO:0000313" key="3">
    <source>
        <dbReference type="Proteomes" id="UP000608024"/>
    </source>
</evidence>
<keyword evidence="3" id="KW-1185">Reference proteome</keyword>
<dbReference type="InterPro" id="IPR000415">
    <property type="entry name" value="Nitroreductase-like"/>
</dbReference>
<organism evidence="2 3">
    <name type="scientific">Streptomyces longispororuber</name>
    <dbReference type="NCBI Taxonomy" id="68230"/>
    <lineage>
        <taxon>Bacteria</taxon>
        <taxon>Bacillati</taxon>
        <taxon>Actinomycetota</taxon>
        <taxon>Actinomycetes</taxon>
        <taxon>Kitasatosporales</taxon>
        <taxon>Streptomycetaceae</taxon>
        <taxon>Streptomyces</taxon>
    </lineage>
</organism>
<gene>
    <name evidence="2" type="ORF">GCM10018785_65160</name>
</gene>
<evidence type="ECO:0000256" key="1">
    <source>
        <dbReference type="SAM" id="MobiDB-lite"/>
    </source>
</evidence>
<reference evidence="2" key="2">
    <citation type="submission" date="2020-09" db="EMBL/GenBank/DDBJ databases">
        <authorList>
            <person name="Sun Q."/>
            <person name="Ohkuma M."/>
        </authorList>
    </citation>
    <scope>NUCLEOTIDE SEQUENCE</scope>
    <source>
        <strain evidence="2">JCM 4784</strain>
    </source>
</reference>
<dbReference type="Gene3D" id="3.40.109.10">
    <property type="entry name" value="NADH Oxidase"/>
    <property type="match status" value="1"/>
</dbReference>
<evidence type="ECO:0000313" key="2">
    <source>
        <dbReference type="EMBL" id="GHE88861.1"/>
    </source>
</evidence>
<proteinExistence type="predicted"/>
<dbReference type="Proteomes" id="UP000608024">
    <property type="component" value="Unassembled WGS sequence"/>
</dbReference>
<dbReference type="EMBL" id="BNBT01000159">
    <property type="protein sequence ID" value="GHE88861.1"/>
    <property type="molecule type" value="Genomic_DNA"/>
</dbReference>
<dbReference type="RefSeq" id="WP_190139748.1">
    <property type="nucleotide sequence ID" value="NZ_BNBT01000159.1"/>
</dbReference>
<feature type="region of interest" description="Disordered" evidence="1">
    <location>
        <begin position="71"/>
        <end position="90"/>
    </location>
</feature>
<accession>A0A919DX05</accession>
<protein>
    <submittedName>
        <fullName evidence="2">RedV protein</fullName>
    </submittedName>
</protein>
<name>A0A919DX05_9ACTN</name>
<dbReference type="SUPFAM" id="SSF55469">
    <property type="entry name" value="FMN-dependent nitroreductase-like"/>
    <property type="match status" value="1"/>
</dbReference>
<comment type="caution">
    <text evidence="2">The sequence shown here is derived from an EMBL/GenBank/DDBJ whole genome shotgun (WGS) entry which is preliminary data.</text>
</comment>